<dbReference type="Proteomes" id="UP000622547">
    <property type="component" value="Unassembled WGS sequence"/>
</dbReference>
<dbReference type="GO" id="GO:0030261">
    <property type="term" value="P:chromosome condensation"/>
    <property type="evidence" value="ECO:0007669"/>
    <property type="project" value="UniProtKB-KW"/>
</dbReference>
<dbReference type="InterPro" id="IPR010992">
    <property type="entry name" value="IHF-like_DNA-bd_dom_sf"/>
</dbReference>
<comment type="caution">
    <text evidence="4">The sequence shown here is derived from an EMBL/GenBank/DDBJ whole genome shotgun (WGS) entry which is preliminary data.</text>
</comment>
<evidence type="ECO:0008006" key="6">
    <source>
        <dbReference type="Google" id="ProtNLM"/>
    </source>
</evidence>
<evidence type="ECO:0000256" key="1">
    <source>
        <dbReference type="ARBA" id="ARBA00023067"/>
    </source>
</evidence>
<dbReference type="Pfam" id="PF00216">
    <property type="entry name" value="Bac_DNA_binding"/>
    <property type="match status" value="1"/>
</dbReference>
<dbReference type="RefSeq" id="WP_204078286.1">
    <property type="nucleotide sequence ID" value="NZ_BOOP01000048.1"/>
</dbReference>
<dbReference type="SUPFAM" id="SSF47729">
    <property type="entry name" value="IHF-like DNA-binding proteins"/>
    <property type="match status" value="1"/>
</dbReference>
<organism evidence="4 5">
    <name type="scientific">Planotetraspora phitsanulokensis</name>
    <dbReference type="NCBI Taxonomy" id="575192"/>
    <lineage>
        <taxon>Bacteria</taxon>
        <taxon>Bacillati</taxon>
        <taxon>Actinomycetota</taxon>
        <taxon>Actinomycetes</taxon>
        <taxon>Streptosporangiales</taxon>
        <taxon>Streptosporangiaceae</taxon>
        <taxon>Planotetraspora</taxon>
    </lineage>
</organism>
<dbReference type="InterPro" id="IPR000119">
    <property type="entry name" value="Hist_DNA-bd"/>
</dbReference>
<reference evidence="4 5" key="1">
    <citation type="submission" date="2021-01" db="EMBL/GenBank/DDBJ databases">
        <title>Whole genome shotgun sequence of Planotetraspora phitsanulokensis NBRC 104273.</title>
        <authorList>
            <person name="Komaki H."/>
            <person name="Tamura T."/>
        </authorList>
    </citation>
    <scope>NUCLEOTIDE SEQUENCE [LARGE SCALE GENOMIC DNA]</scope>
    <source>
        <strain evidence="4 5">NBRC 104273</strain>
    </source>
</reference>
<dbReference type="GO" id="GO:0030527">
    <property type="term" value="F:structural constituent of chromatin"/>
    <property type="evidence" value="ECO:0007669"/>
    <property type="project" value="InterPro"/>
</dbReference>
<dbReference type="GO" id="GO:0003677">
    <property type="term" value="F:DNA binding"/>
    <property type="evidence" value="ECO:0007669"/>
    <property type="project" value="UniProtKB-KW"/>
</dbReference>
<dbReference type="CDD" id="cd13831">
    <property type="entry name" value="HU"/>
    <property type="match status" value="1"/>
</dbReference>
<dbReference type="Gene3D" id="4.10.520.10">
    <property type="entry name" value="IHF-like DNA-binding proteins"/>
    <property type="match status" value="1"/>
</dbReference>
<dbReference type="PANTHER" id="PTHR33175:SF3">
    <property type="entry name" value="DNA-BINDING PROTEIN HU-BETA"/>
    <property type="match status" value="1"/>
</dbReference>
<gene>
    <name evidence="4" type="ORF">Pph01_78760</name>
</gene>
<accession>A0A8J3XNI6</accession>
<dbReference type="AlphaFoldDB" id="A0A8J3XNI6"/>
<dbReference type="PANTHER" id="PTHR33175">
    <property type="entry name" value="DNA-BINDING PROTEIN HU"/>
    <property type="match status" value="1"/>
</dbReference>
<comment type="similarity">
    <text evidence="3">Belongs to the bacterial histone-like protein family.</text>
</comment>
<sequence length="92" mass="9943">MNKKELEAALAATDDLKSNAAAGRIVDRLINVITAEVAAGGTVRLGDLGVFEPVQRAAREARNPNTQERMVIPGRRVPRFRASKAFKDAVSK</sequence>
<name>A0A8J3XNI6_9ACTN</name>
<evidence type="ECO:0000256" key="2">
    <source>
        <dbReference type="ARBA" id="ARBA00023125"/>
    </source>
</evidence>
<dbReference type="SMART" id="SM00411">
    <property type="entry name" value="BHL"/>
    <property type="match status" value="1"/>
</dbReference>
<proteinExistence type="inferred from homology"/>
<evidence type="ECO:0000256" key="3">
    <source>
        <dbReference type="RuleBase" id="RU003939"/>
    </source>
</evidence>
<keyword evidence="1" id="KW-0226">DNA condensation</keyword>
<evidence type="ECO:0000313" key="5">
    <source>
        <dbReference type="Proteomes" id="UP000622547"/>
    </source>
</evidence>
<keyword evidence="5" id="KW-1185">Reference proteome</keyword>
<protein>
    <recommendedName>
        <fullName evidence="6">HU family DNA-binding protein</fullName>
    </recommendedName>
</protein>
<keyword evidence="2" id="KW-0238">DNA-binding</keyword>
<evidence type="ECO:0000313" key="4">
    <source>
        <dbReference type="EMBL" id="GII42873.1"/>
    </source>
</evidence>
<dbReference type="EMBL" id="BOOP01000048">
    <property type="protein sequence ID" value="GII42873.1"/>
    <property type="molecule type" value="Genomic_DNA"/>
</dbReference>
<dbReference type="PRINTS" id="PR01727">
    <property type="entry name" value="DNABINDINGHU"/>
</dbReference>